<evidence type="ECO:0000313" key="2">
    <source>
        <dbReference type="Proteomes" id="UP000828048"/>
    </source>
</evidence>
<accession>A0ACB7YBW8</accession>
<name>A0ACB7YBW8_9ERIC</name>
<organism evidence="1 2">
    <name type="scientific">Vaccinium darrowii</name>
    <dbReference type="NCBI Taxonomy" id="229202"/>
    <lineage>
        <taxon>Eukaryota</taxon>
        <taxon>Viridiplantae</taxon>
        <taxon>Streptophyta</taxon>
        <taxon>Embryophyta</taxon>
        <taxon>Tracheophyta</taxon>
        <taxon>Spermatophyta</taxon>
        <taxon>Magnoliopsida</taxon>
        <taxon>eudicotyledons</taxon>
        <taxon>Gunneridae</taxon>
        <taxon>Pentapetalae</taxon>
        <taxon>asterids</taxon>
        <taxon>Ericales</taxon>
        <taxon>Ericaceae</taxon>
        <taxon>Vaccinioideae</taxon>
        <taxon>Vaccinieae</taxon>
        <taxon>Vaccinium</taxon>
    </lineage>
</organism>
<proteinExistence type="predicted"/>
<keyword evidence="2" id="KW-1185">Reference proteome</keyword>
<reference evidence="1 2" key="1">
    <citation type="journal article" date="2021" name="Hortic Res">
        <title>High-quality reference genome and annotation aids understanding of berry development for evergreen blueberry (Vaccinium darrowii).</title>
        <authorList>
            <person name="Yu J."/>
            <person name="Hulse-Kemp A.M."/>
            <person name="Babiker E."/>
            <person name="Staton M."/>
        </authorList>
    </citation>
    <scope>NUCLEOTIDE SEQUENCE [LARGE SCALE GENOMIC DNA]</scope>
    <source>
        <strain evidence="2">cv. NJ 8807/NJ 8810</strain>
        <tissue evidence="1">Young leaf</tissue>
    </source>
</reference>
<protein>
    <submittedName>
        <fullName evidence="1">Uncharacterized protein</fullName>
    </submittedName>
</protein>
<gene>
    <name evidence="1" type="ORF">Vadar_004680</name>
</gene>
<evidence type="ECO:0000313" key="1">
    <source>
        <dbReference type="EMBL" id="KAH7850926.1"/>
    </source>
</evidence>
<dbReference type="EMBL" id="CM037158">
    <property type="protein sequence ID" value="KAH7850926.1"/>
    <property type="molecule type" value="Genomic_DNA"/>
</dbReference>
<comment type="caution">
    <text evidence="1">The sequence shown here is derived from an EMBL/GenBank/DDBJ whole genome shotgun (WGS) entry which is preliminary data.</text>
</comment>
<dbReference type="Proteomes" id="UP000828048">
    <property type="component" value="Chromosome 8"/>
</dbReference>
<sequence>MIDAISYVVQRLTDFLIEKVVFIVGIRDDVTWLRDKLQWMTCFLKDVEERQQNVDNRMRQWISDIRDLAYDAEDIIDDFILKVEEREKTLRKMGLKDRFKKSISFSSKHAILTKQTSLYGIGEDIKALKTKLEEIQRNCEIFNVKEGSNCKNEKINQIRRETPYEENDHVVGFEEDSKELMLKLEEEVKYRRVISIVGMGGLGKSTIARKLYNTKGVTDKFLYRAWVSVSKDYYIEELLRRAIKSFKNPKTKEELEWIEKMKVEDLESHLRGYLEGNRYLLVLDDVWDINAWASLRRAFPDNKNGSRVIVTTRNKGVARRYCDETTCVHELPFLKKKESWELFCKKTFPNYDEVGENKNSCLPSFESLAVDMVNKCRGLPLAIVVLGGLLRGKSLNEWLKLKDHIWRHVRNESDHVKLILELSFNDLPHHLKLCFLYFGLLPEDYEIEYKRLYWLWEAEDFIKESEEPFEGAYLQDLIDRSLIQVAEIGWGRITKCRVHDLLRDLAIEKSKEINFLYVYDGSIHSVLAPKCRRLASHCGFMRFVSQNHSELRLRTLLCFNPEMVLSEDAELETLFTKLRLLRVLHIQKLSFGPSDKTTETKLSREIGKLIHLRYLRLSGIGSVELLRSIGNFRALQTLEVIQAHPITLPNEICNAVQLKHLFGAFKWPFRVDNLTNLETLKSIVVEDQMVFKPTDLNNLRELWVKFQPNGNKVTLDSIGRLRNLQSLDLTTLGRFEIPSLQPLSHCQNLFQLRLRLHWKPPTEVHQFPPNLKYLYIGARGLSEDPMPVLEKLPNLTILHLEHYCGSKLACSAEGFPKLEFLVVVTNGSTGELEVEEGGMPVLKGLCMNKFRLSSISERLYSIPSTPNFNSYVWPY</sequence>